<reference evidence="12" key="1">
    <citation type="submission" date="2025-08" db="UniProtKB">
        <authorList>
            <consortium name="Ensembl"/>
        </authorList>
    </citation>
    <scope>IDENTIFICATION</scope>
</reference>
<dbReference type="SUPFAM" id="SSF52540">
    <property type="entry name" value="P-loop containing nucleoside triphosphate hydrolases"/>
    <property type="match status" value="1"/>
</dbReference>
<feature type="domain" description="Helicase C-terminal" evidence="11">
    <location>
        <begin position="244"/>
        <end position="427"/>
    </location>
</feature>
<dbReference type="GO" id="GO:0006397">
    <property type="term" value="P:mRNA processing"/>
    <property type="evidence" value="ECO:0007669"/>
    <property type="project" value="UniProtKB-KW"/>
</dbReference>
<evidence type="ECO:0000259" key="11">
    <source>
        <dbReference type="PROSITE" id="PS51194"/>
    </source>
</evidence>
<evidence type="ECO:0000256" key="7">
    <source>
        <dbReference type="ARBA" id="ARBA00022840"/>
    </source>
</evidence>
<dbReference type="FunFam" id="3.40.50.300:FF:000615">
    <property type="entry name" value="pre-mRNA-splicing factor ATP-dependent RNA helicase DEAH7"/>
    <property type="match status" value="1"/>
</dbReference>
<accession>A0A8B9H4S8</accession>
<dbReference type="Proteomes" id="UP000694621">
    <property type="component" value="Unplaced"/>
</dbReference>
<evidence type="ECO:0000256" key="4">
    <source>
        <dbReference type="ARBA" id="ARBA00022741"/>
    </source>
</evidence>
<comment type="catalytic activity">
    <reaction evidence="8">
        <text>ATP + H2O = ADP + phosphate + H(+)</text>
        <dbReference type="Rhea" id="RHEA:13065"/>
        <dbReference type="ChEBI" id="CHEBI:15377"/>
        <dbReference type="ChEBI" id="CHEBI:15378"/>
        <dbReference type="ChEBI" id="CHEBI:30616"/>
        <dbReference type="ChEBI" id="CHEBI:43474"/>
        <dbReference type="ChEBI" id="CHEBI:456216"/>
        <dbReference type="EC" id="3.6.4.13"/>
    </reaction>
</comment>
<feature type="compositionally biased region" description="Basic and acidic residues" evidence="9">
    <location>
        <begin position="706"/>
        <end position="733"/>
    </location>
</feature>
<sequence>MLNWLKGEKRRAELVYEETAHCCYIRKLLQPLGGPRERVQNEWGKKLIQAVKENQFLVVTGETGSGKTTQLPQYLYQAGFCRDGKIGVTQPRRVAAITVAQRVSQEMGVRLGLEVGYQVRFDDCTSKDTLIRYVTDGCMLREILADPSLTQYNIVILDEVHERSLNTDILLGLLKKTPSRGSHGRTVPLKVVVMSATLEADKLSSFFGQCPVFTIPGRTYPVKELFCGYIGPKDKESSAYVKEVVKVALDVHTNEASGDILVFLTGQNEIEKACDMLFEKAESIDYRYDMHDRSVEGLLVLPLYGSMPTDQQKQIFQPSPAGVRKCVVATNIAATSLTINGIKYIVDSGFVKQLNHNSRVGLDILEVVPISKSEAQQRAGRAGRTSAGKCFRIYNKEFWERCMPEYTVPEIQRTSLTSVILTLKCLGVHDVIRFPYLDHPEERFILTALKQLYQYDAIDRKGNVTRLGRLMVEFPLPPGLTRALLKSAALGCEELMLPVAAMLSVENIFIRPGHAEKQKEAEVVHRDLADSAGSFNDFLILLRIFEKCKASENPSAWCKDHWIHWRALKSAFSVETQLREILLRLKQRDFAQETFEGTSSEILRHCLCLGYFTNVARRSVGKAFCTMDGHGSTVQIHPSSSLFGQEAQLDWIIFHDILVTSRVYVRTVCPIRYDWVKDLLPKLHEIDVYELSSVAREEVTDEEMAQWEKKNAAKRQTENSEDTTKKLEKRNDESSITEARARYLQRKQNRLQGKDS</sequence>
<evidence type="ECO:0000256" key="8">
    <source>
        <dbReference type="ARBA" id="ARBA00047984"/>
    </source>
</evidence>
<evidence type="ECO:0000256" key="3">
    <source>
        <dbReference type="ARBA" id="ARBA00022664"/>
    </source>
</evidence>
<keyword evidence="3" id="KW-0507">mRNA processing</keyword>
<dbReference type="SMART" id="SM00847">
    <property type="entry name" value="HA2"/>
    <property type="match status" value="1"/>
</dbReference>
<dbReference type="GO" id="GO:0005524">
    <property type="term" value="F:ATP binding"/>
    <property type="evidence" value="ECO:0007669"/>
    <property type="project" value="UniProtKB-KW"/>
</dbReference>
<proteinExistence type="inferred from homology"/>
<dbReference type="Pfam" id="PF07717">
    <property type="entry name" value="OB_NTP_bind"/>
    <property type="match status" value="1"/>
</dbReference>
<dbReference type="InterPro" id="IPR048333">
    <property type="entry name" value="HA2_WH"/>
</dbReference>
<keyword evidence="7" id="KW-0067">ATP-binding</keyword>
<dbReference type="PROSITE" id="PS51194">
    <property type="entry name" value="HELICASE_CTER"/>
    <property type="match status" value="1"/>
</dbReference>
<dbReference type="Gene3D" id="3.40.50.300">
    <property type="entry name" value="P-loop containing nucleotide triphosphate hydrolases"/>
    <property type="match status" value="2"/>
</dbReference>
<dbReference type="PROSITE" id="PS51192">
    <property type="entry name" value="HELICASE_ATP_BIND_1"/>
    <property type="match status" value="1"/>
</dbReference>
<evidence type="ECO:0000256" key="5">
    <source>
        <dbReference type="ARBA" id="ARBA00022801"/>
    </source>
</evidence>
<dbReference type="CDD" id="cd18791">
    <property type="entry name" value="SF2_C_RHA"/>
    <property type="match status" value="1"/>
</dbReference>
<dbReference type="InterPro" id="IPR014001">
    <property type="entry name" value="Helicase_ATP-bd"/>
</dbReference>
<keyword evidence="6" id="KW-0347">Helicase</keyword>
<evidence type="ECO:0000256" key="1">
    <source>
        <dbReference type="ARBA" id="ARBA00008792"/>
    </source>
</evidence>
<evidence type="ECO:0000313" key="12">
    <source>
        <dbReference type="Ensembl" id="ENSAMXP00005004609.1"/>
    </source>
</evidence>
<name>A0A8B9H4S8_ASTMX</name>
<feature type="domain" description="Helicase ATP-binding" evidence="10">
    <location>
        <begin position="48"/>
        <end position="216"/>
    </location>
</feature>
<dbReference type="InterPro" id="IPR027417">
    <property type="entry name" value="P-loop_NTPase"/>
</dbReference>
<dbReference type="Gene3D" id="1.20.120.1080">
    <property type="match status" value="1"/>
</dbReference>
<dbReference type="InterPro" id="IPR011709">
    <property type="entry name" value="DEAD-box_helicase_OB_fold"/>
</dbReference>
<dbReference type="InterPro" id="IPR007502">
    <property type="entry name" value="Helicase-assoc_dom"/>
</dbReference>
<evidence type="ECO:0000313" key="13">
    <source>
        <dbReference type="Proteomes" id="UP000694621"/>
    </source>
</evidence>
<dbReference type="Ensembl" id="ENSAMXT00005005271.1">
    <property type="protein sequence ID" value="ENSAMXP00005004609.1"/>
    <property type="gene ID" value="ENSAMXG00005002533.1"/>
</dbReference>
<dbReference type="FunFam" id="3.40.50.300:FF:000145">
    <property type="entry name" value="probable ATP-dependent RNA helicase DHX40"/>
    <property type="match status" value="1"/>
</dbReference>
<dbReference type="InterPro" id="IPR011545">
    <property type="entry name" value="DEAD/DEAH_box_helicase_dom"/>
</dbReference>
<protein>
    <recommendedName>
        <fullName evidence="2">RNA helicase</fullName>
        <ecNumber evidence="2">3.6.4.13</ecNumber>
    </recommendedName>
</protein>
<dbReference type="FunFam" id="1.20.120.1080:FF:000009">
    <property type="entry name" value="Probable ATP-dependent RNA helicase DHX40"/>
    <property type="match status" value="1"/>
</dbReference>
<evidence type="ECO:0000256" key="2">
    <source>
        <dbReference type="ARBA" id="ARBA00012552"/>
    </source>
</evidence>
<evidence type="ECO:0000259" key="10">
    <source>
        <dbReference type="PROSITE" id="PS51192"/>
    </source>
</evidence>
<keyword evidence="4" id="KW-0547">Nucleotide-binding</keyword>
<dbReference type="PANTHER" id="PTHR18934">
    <property type="entry name" value="ATP-DEPENDENT RNA HELICASE"/>
    <property type="match status" value="1"/>
</dbReference>
<dbReference type="Pfam" id="PF04408">
    <property type="entry name" value="WHD_HA2"/>
    <property type="match status" value="1"/>
</dbReference>
<dbReference type="SMART" id="SM00490">
    <property type="entry name" value="HELICc"/>
    <property type="match status" value="1"/>
</dbReference>
<dbReference type="InterPro" id="IPR001650">
    <property type="entry name" value="Helicase_C-like"/>
</dbReference>
<dbReference type="Pfam" id="PF21010">
    <property type="entry name" value="HA2_C"/>
    <property type="match status" value="1"/>
</dbReference>
<dbReference type="Pfam" id="PF00271">
    <property type="entry name" value="Helicase_C"/>
    <property type="match status" value="1"/>
</dbReference>
<dbReference type="GO" id="GO:0034458">
    <property type="term" value="F:3'-5' RNA helicase activity"/>
    <property type="evidence" value="ECO:0007669"/>
    <property type="project" value="TreeGrafter"/>
</dbReference>
<dbReference type="EC" id="3.6.4.13" evidence="2"/>
<dbReference type="PANTHER" id="PTHR18934:SF271">
    <property type="entry name" value="ATP-DEPENDENT RNA HELICASE DHX40-RELATED"/>
    <property type="match status" value="1"/>
</dbReference>
<dbReference type="SMART" id="SM00487">
    <property type="entry name" value="DEXDc"/>
    <property type="match status" value="1"/>
</dbReference>
<dbReference type="GO" id="GO:0003723">
    <property type="term" value="F:RNA binding"/>
    <property type="evidence" value="ECO:0007669"/>
    <property type="project" value="TreeGrafter"/>
</dbReference>
<evidence type="ECO:0000256" key="6">
    <source>
        <dbReference type="ARBA" id="ARBA00022806"/>
    </source>
</evidence>
<dbReference type="AlphaFoldDB" id="A0A8B9H4S8"/>
<evidence type="ECO:0000256" key="9">
    <source>
        <dbReference type="SAM" id="MobiDB-lite"/>
    </source>
</evidence>
<organism evidence="12 13">
    <name type="scientific">Astyanax mexicanus</name>
    <name type="common">Blind cave fish</name>
    <name type="synonym">Astyanax fasciatus mexicanus</name>
    <dbReference type="NCBI Taxonomy" id="7994"/>
    <lineage>
        <taxon>Eukaryota</taxon>
        <taxon>Metazoa</taxon>
        <taxon>Chordata</taxon>
        <taxon>Craniata</taxon>
        <taxon>Vertebrata</taxon>
        <taxon>Euteleostomi</taxon>
        <taxon>Actinopterygii</taxon>
        <taxon>Neopterygii</taxon>
        <taxon>Teleostei</taxon>
        <taxon>Ostariophysi</taxon>
        <taxon>Characiformes</taxon>
        <taxon>Characoidei</taxon>
        <taxon>Acestrorhamphidae</taxon>
        <taxon>Acestrorhamphinae</taxon>
        <taxon>Astyanax</taxon>
    </lineage>
</organism>
<dbReference type="Pfam" id="PF00270">
    <property type="entry name" value="DEAD"/>
    <property type="match status" value="1"/>
</dbReference>
<dbReference type="GO" id="GO:0016787">
    <property type="term" value="F:hydrolase activity"/>
    <property type="evidence" value="ECO:0007669"/>
    <property type="project" value="UniProtKB-KW"/>
</dbReference>
<feature type="region of interest" description="Disordered" evidence="9">
    <location>
        <begin position="705"/>
        <end position="739"/>
    </location>
</feature>
<comment type="similarity">
    <text evidence="1">Belongs to the DEAD box helicase family. DEAH subfamily.</text>
</comment>
<keyword evidence="5" id="KW-0378">Hydrolase</keyword>